<evidence type="ECO:0000313" key="1">
    <source>
        <dbReference type="EMBL" id="TVV77175.1"/>
    </source>
</evidence>
<dbReference type="Proteomes" id="UP000318681">
    <property type="component" value="Unassembled WGS sequence"/>
</dbReference>
<evidence type="ECO:0000313" key="2">
    <source>
        <dbReference type="Proteomes" id="UP000318681"/>
    </source>
</evidence>
<gene>
    <name evidence="1" type="ORF">FOY91_02290</name>
</gene>
<dbReference type="RefSeq" id="WP_145147704.1">
    <property type="nucleotide sequence ID" value="NZ_VNIM01000004.1"/>
</dbReference>
<protein>
    <submittedName>
        <fullName evidence="1">Uncharacterized protein</fullName>
    </submittedName>
</protein>
<comment type="caution">
    <text evidence="1">The sequence shown here is derived from an EMBL/GenBank/DDBJ whole genome shotgun (WGS) entry which is preliminary data.</text>
</comment>
<accession>A0A558RCI4</accession>
<dbReference type="AlphaFoldDB" id="A0A558RCI4"/>
<reference evidence="1 2" key="1">
    <citation type="submission" date="2019-07" db="EMBL/GenBank/DDBJ databases">
        <title>Sphingomonas solaris sp. nov., isolated from a solar panel from Boston, Massachusetts.</title>
        <authorList>
            <person name="Tanner K."/>
            <person name="Pascual J."/>
            <person name="Mancuso C."/>
            <person name="Pereto J."/>
            <person name="Khalil A."/>
            <person name="Vilanova C."/>
        </authorList>
    </citation>
    <scope>NUCLEOTIDE SEQUENCE [LARGE SCALE GENOMIC DNA]</scope>
    <source>
        <strain evidence="1 2">R4DWN</strain>
    </source>
</reference>
<keyword evidence="2" id="KW-1185">Reference proteome</keyword>
<sequence>MPKRSEIKKAQPLDIYLETLSFEDRVRWWVNKKPYDYRKYAYQIDGITKLTADDIETDGRGNLKAVARAVASACFGQIVPFVRFRKYEYDFNKRTKKPYQSRCYRCKARSACKMIVAERISVAQNGLALLDLSNERMFAQGDPEHNAFISCSPHGFRHAILQHGDFEDANAELVKKLRSERQARERARDATYKKRSRRRGYRSGRVDPLYVGAAIAERDRRVEVLQRERLLPQAPRSLSRLPLSSCQFIADVWLCEWLHRWTTPNLRAVDVADWLIQHRRHQWQDRASLQGRVTADRARAKQFETKGFPPLWTPFDPEEAIDAGRVVDASRLTLI</sequence>
<proteinExistence type="predicted"/>
<organism evidence="1 2">
    <name type="scientific">Alterirhizorhabdus solaris</name>
    <dbReference type="NCBI Taxonomy" id="2529389"/>
    <lineage>
        <taxon>Bacteria</taxon>
        <taxon>Pseudomonadati</taxon>
        <taxon>Pseudomonadota</taxon>
        <taxon>Alphaproteobacteria</taxon>
        <taxon>Sphingomonadales</taxon>
        <taxon>Rhizorhabdaceae</taxon>
        <taxon>Alterirhizorhabdus</taxon>
    </lineage>
</organism>
<dbReference type="EMBL" id="VNIM01000004">
    <property type="protein sequence ID" value="TVV77175.1"/>
    <property type="molecule type" value="Genomic_DNA"/>
</dbReference>
<name>A0A558RCI4_9SPHN</name>